<accession>A0A1Y2HTQ0</accession>
<evidence type="ECO:0000259" key="1">
    <source>
        <dbReference type="Pfam" id="PF00134"/>
    </source>
</evidence>
<proteinExistence type="predicted"/>
<keyword evidence="3" id="KW-1185">Reference proteome</keyword>
<dbReference type="Proteomes" id="UP000193411">
    <property type="component" value="Unassembled WGS sequence"/>
</dbReference>
<feature type="domain" description="Cyclin N-terminal" evidence="1">
    <location>
        <begin position="9"/>
        <end position="84"/>
    </location>
</feature>
<name>A0A1Y2HTQ0_9FUNG</name>
<dbReference type="EMBL" id="MCFL01000010">
    <property type="protein sequence ID" value="ORZ37965.1"/>
    <property type="molecule type" value="Genomic_DNA"/>
</dbReference>
<dbReference type="InterPro" id="IPR006671">
    <property type="entry name" value="Cyclin_N"/>
</dbReference>
<dbReference type="SUPFAM" id="SSF47954">
    <property type="entry name" value="Cyclin-like"/>
    <property type="match status" value="1"/>
</dbReference>
<dbReference type="Pfam" id="PF00134">
    <property type="entry name" value="Cyclin_N"/>
    <property type="match status" value="1"/>
</dbReference>
<organism evidence="2 3">
    <name type="scientific">Catenaria anguillulae PL171</name>
    <dbReference type="NCBI Taxonomy" id="765915"/>
    <lineage>
        <taxon>Eukaryota</taxon>
        <taxon>Fungi</taxon>
        <taxon>Fungi incertae sedis</taxon>
        <taxon>Blastocladiomycota</taxon>
        <taxon>Blastocladiomycetes</taxon>
        <taxon>Blastocladiales</taxon>
        <taxon>Catenariaceae</taxon>
        <taxon>Catenaria</taxon>
    </lineage>
</organism>
<reference evidence="2 3" key="1">
    <citation type="submission" date="2016-07" db="EMBL/GenBank/DDBJ databases">
        <title>Pervasive Adenine N6-methylation of Active Genes in Fungi.</title>
        <authorList>
            <consortium name="DOE Joint Genome Institute"/>
            <person name="Mondo S.J."/>
            <person name="Dannebaum R.O."/>
            <person name="Kuo R.C."/>
            <person name="Labutti K."/>
            <person name="Haridas S."/>
            <person name="Kuo A."/>
            <person name="Salamov A."/>
            <person name="Ahrendt S.R."/>
            <person name="Lipzen A."/>
            <person name="Sullivan W."/>
            <person name="Andreopoulos W.B."/>
            <person name="Clum A."/>
            <person name="Lindquist E."/>
            <person name="Daum C."/>
            <person name="Ramamoorthy G.K."/>
            <person name="Gryganskyi A."/>
            <person name="Culley D."/>
            <person name="Magnuson J.K."/>
            <person name="James T.Y."/>
            <person name="O'Malley M.A."/>
            <person name="Stajich J.E."/>
            <person name="Spatafora J.W."/>
            <person name="Visel A."/>
            <person name="Grigoriev I.V."/>
        </authorList>
    </citation>
    <scope>NUCLEOTIDE SEQUENCE [LARGE SCALE GENOMIC DNA]</scope>
    <source>
        <strain evidence="2 3">PL171</strain>
    </source>
</reference>
<dbReference type="AlphaFoldDB" id="A0A1Y2HTQ0"/>
<evidence type="ECO:0000313" key="3">
    <source>
        <dbReference type="Proteomes" id="UP000193411"/>
    </source>
</evidence>
<evidence type="ECO:0000313" key="2">
    <source>
        <dbReference type="EMBL" id="ORZ37965.1"/>
    </source>
</evidence>
<comment type="caution">
    <text evidence="2">The sequence shown here is derived from an EMBL/GenBank/DDBJ whole genome shotgun (WGS) entry which is preliminary data.</text>
</comment>
<dbReference type="Gene3D" id="1.10.472.10">
    <property type="entry name" value="Cyclin-like"/>
    <property type="match status" value="1"/>
</dbReference>
<dbReference type="InterPro" id="IPR036915">
    <property type="entry name" value="Cyclin-like_sf"/>
</dbReference>
<protein>
    <recommendedName>
        <fullName evidence="1">Cyclin N-terminal domain-containing protein</fullName>
    </recommendedName>
</protein>
<gene>
    <name evidence="2" type="ORF">BCR44DRAFT_1497556</name>
</gene>
<sequence length="163" mass="17407">MDHFMGREAVRRQLLVVFLEACKQVDFSPEIWLLEIVLLDTFFASGRPAEHGQAVTVACLWIAIKLQGGFGVAVPTAEHLVSILGCDVAEIYRLAAVSCSGPKQLVAVAHVIPLPTAFPHAQVAAGASICTQTVLSDPTSTSPAGIETLRSFWDLSLIRAPGD</sequence>